<feature type="signal peptide" evidence="2">
    <location>
        <begin position="1"/>
        <end position="24"/>
    </location>
</feature>
<evidence type="ECO:0000313" key="3">
    <source>
        <dbReference type="EMBL" id="QES88089.1"/>
    </source>
</evidence>
<proteinExistence type="predicted"/>
<keyword evidence="4" id="KW-1185">Reference proteome</keyword>
<organism evidence="3 4">
    <name type="scientific">Rhizosphaericola mali</name>
    <dbReference type="NCBI Taxonomy" id="2545455"/>
    <lineage>
        <taxon>Bacteria</taxon>
        <taxon>Pseudomonadati</taxon>
        <taxon>Bacteroidota</taxon>
        <taxon>Chitinophagia</taxon>
        <taxon>Chitinophagales</taxon>
        <taxon>Chitinophagaceae</taxon>
        <taxon>Rhizosphaericola</taxon>
    </lineage>
</organism>
<dbReference type="EMBL" id="CP044016">
    <property type="protein sequence ID" value="QES88089.1"/>
    <property type="molecule type" value="Genomic_DNA"/>
</dbReference>
<dbReference type="Gene3D" id="1.10.287.470">
    <property type="entry name" value="Helix hairpin bin"/>
    <property type="match status" value="1"/>
</dbReference>
<protein>
    <submittedName>
        <fullName evidence="3">HlyD family efflux transporter periplasmic adaptor subunit</fullName>
    </submittedName>
</protein>
<dbReference type="PANTHER" id="PTHR30469:SF33">
    <property type="entry name" value="SLR1207 PROTEIN"/>
    <property type="match status" value="1"/>
</dbReference>
<accession>A0A5P2G1X2</accession>
<feature type="coiled-coil region" evidence="1">
    <location>
        <begin position="98"/>
        <end position="132"/>
    </location>
</feature>
<dbReference type="AlphaFoldDB" id="A0A5P2G1X2"/>
<name>A0A5P2G1X2_9BACT</name>
<dbReference type="GO" id="GO:0015562">
    <property type="term" value="F:efflux transmembrane transporter activity"/>
    <property type="evidence" value="ECO:0007669"/>
    <property type="project" value="TreeGrafter"/>
</dbReference>
<dbReference type="Proteomes" id="UP000292424">
    <property type="component" value="Chromosome"/>
</dbReference>
<keyword evidence="2" id="KW-0732">Signal</keyword>
<dbReference type="OrthoDB" id="869610at2"/>
<evidence type="ECO:0000313" key="4">
    <source>
        <dbReference type="Proteomes" id="UP000292424"/>
    </source>
</evidence>
<dbReference type="PROSITE" id="PS51257">
    <property type="entry name" value="PROKAR_LIPOPROTEIN"/>
    <property type="match status" value="1"/>
</dbReference>
<evidence type="ECO:0000256" key="1">
    <source>
        <dbReference type="SAM" id="Coils"/>
    </source>
</evidence>
<feature type="chain" id="PRO_5024441711" evidence="2">
    <location>
        <begin position="25"/>
        <end position="366"/>
    </location>
</feature>
<gene>
    <name evidence="3" type="ORF">E0W69_005220</name>
</gene>
<dbReference type="PANTHER" id="PTHR30469">
    <property type="entry name" value="MULTIDRUG RESISTANCE PROTEIN MDTA"/>
    <property type="match status" value="1"/>
</dbReference>
<dbReference type="KEGG" id="arac:E0W69_005220"/>
<dbReference type="RefSeq" id="WP_131328976.1">
    <property type="nucleotide sequence ID" value="NZ_CP044016.1"/>
</dbReference>
<dbReference type="Gene3D" id="2.40.30.170">
    <property type="match status" value="1"/>
</dbReference>
<dbReference type="GO" id="GO:1990281">
    <property type="term" value="C:efflux pump complex"/>
    <property type="evidence" value="ECO:0007669"/>
    <property type="project" value="TreeGrafter"/>
</dbReference>
<reference evidence="3 4" key="1">
    <citation type="submission" date="2019-09" db="EMBL/GenBank/DDBJ databases">
        <title>Complete genome sequence of Arachidicoccus sp. B3-10 isolated from apple orchard soil.</title>
        <authorList>
            <person name="Kim H.S."/>
            <person name="Han K.-I."/>
            <person name="Suh M.K."/>
            <person name="Lee K.C."/>
            <person name="Eom M.K."/>
            <person name="Kim J.-S."/>
            <person name="Kang S.W."/>
            <person name="Sin Y."/>
            <person name="Lee J.-S."/>
        </authorList>
    </citation>
    <scope>NUCLEOTIDE SEQUENCE [LARGE SCALE GENOMIC DNA]</scope>
    <source>
        <strain evidence="3 4">B3-10</strain>
    </source>
</reference>
<keyword evidence="1" id="KW-0175">Coiled coil</keyword>
<sequence length="366" mass="40433">MNNRIFSHKAVILLALLLSAASCKKVQTTSPLRKDIQQSVFANGFLEFDNQYTIAANAAGILYGQIVKEGDSVSAKQMIAHINSNSQESQVQQSTFVYKNAEQNALSNSAQLAQIEQQILQASSQLNQDKTNYQRYSELIATNSVSKQDYENAKLQYTNSLHNLDILQKKYTDTKTSLQLNANTSNSELKSQRAILDNYKAQADGAGVVIAVYRKNGEVLKIGDPIALIGNGSYIIKLYISEDDIVKVSLGQKISVHLNTYTDQVFWATVTKIYPGFDNDQQSYTIEAKFDQLPPKMFSGTQLQGNIQTGVIRNALVIPAAYLQKNNIVQLKDGSVKTVSIGAKDDHWVQILSGLSENDVLNAPKN</sequence>
<evidence type="ECO:0000256" key="2">
    <source>
        <dbReference type="SAM" id="SignalP"/>
    </source>
</evidence>